<keyword evidence="4 5" id="KW-0472">Membrane</keyword>
<feature type="transmembrane region" description="Helical" evidence="5">
    <location>
        <begin position="221"/>
        <end position="243"/>
    </location>
</feature>
<keyword evidence="3 5" id="KW-1133">Transmembrane helix</keyword>
<name>A0ABQ5SJC7_9CHLO</name>
<feature type="domain" description="EXS" evidence="6">
    <location>
        <begin position="216"/>
        <end position="414"/>
    </location>
</feature>
<dbReference type="Proteomes" id="UP001165090">
    <property type="component" value="Unassembled WGS sequence"/>
</dbReference>
<comment type="subcellular location">
    <subcellularLocation>
        <location evidence="1">Membrane</location>
        <topology evidence="1">Multi-pass membrane protein</topology>
    </subcellularLocation>
</comment>
<feature type="transmembrane region" description="Helical" evidence="5">
    <location>
        <begin position="284"/>
        <end position="302"/>
    </location>
</feature>
<evidence type="ECO:0000256" key="1">
    <source>
        <dbReference type="ARBA" id="ARBA00004141"/>
    </source>
</evidence>
<feature type="transmembrane region" description="Helical" evidence="5">
    <location>
        <begin position="48"/>
        <end position="65"/>
    </location>
</feature>
<dbReference type="PROSITE" id="PS51380">
    <property type="entry name" value="EXS"/>
    <property type="match status" value="1"/>
</dbReference>
<gene>
    <name evidence="7" type="ORF">VaNZ11_014853</name>
</gene>
<organism evidence="7 8">
    <name type="scientific">Volvox africanus</name>
    <dbReference type="NCBI Taxonomy" id="51714"/>
    <lineage>
        <taxon>Eukaryota</taxon>
        <taxon>Viridiplantae</taxon>
        <taxon>Chlorophyta</taxon>
        <taxon>core chlorophytes</taxon>
        <taxon>Chlorophyceae</taxon>
        <taxon>CS clade</taxon>
        <taxon>Chlamydomonadales</taxon>
        <taxon>Volvocaceae</taxon>
        <taxon>Volvox</taxon>
    </lineage>
</organism>
<protein>
    <recommendedName>
        <fullName evidence="6">EXS domain-containing protein</fullName>
    </recommendedName>
</protein>
<evidence type="ECO:0000313" key="8">
    <source>
        <dbReference type="Proteomes" id="UP001165090"/>
    </source>
</evidence>
<comment type="caution">
    <text evidence="7">The sequence shown here is derived from an EMBL/GenBank/DDBJ whole genome shotgun (WGS) entry which is preliminary data.</text>
</comment>
<reference evidence="7 8" key="1">
    <citation type="journal article" date="2023" name="IScience">
        <title>Expanded male sex-determining region conserved during the evolution of homothallism in the green alga Volvox.</title>
        <authorList>
            <person name="Yamamoto K."/>
            <person name="Matsuzaki R."/>
            <person name="Mahakham W."/>
            <person name="Heman W."/>
            <person name="Sekimoto H."/>
            <person name="Kawachi M."/>
            <person name="Minakuchi Y."/>
            <person name="Toyoda A."/>
            <person name="Nozaki H."/>
        </authorList>
    </citation>
    <scope>NUCLEOTIDE SEQUENCE [LARGE SCALE GENOMIC DNA]</scope>
    <source>
        <strain evidence="7 8">NIES-4468</strain>
    </source>
</reference>
<evidence type="ECO:0000256" key="5">
    <source>
        <dbReference type="SAM" id="Phobius"/>
    </source>
</evidence>
<dbReference type="PANTHER" id="PTHR10783:SF46">
    <property type="entry name" value="PROTEIN ERD1 HOMOLOG 2"/>
    <property type="match status" value="1"/>
</dbReference>
<evidence type="ECO:0000259" key="6">
    <source>
        <dbReference type="PROSITE" id="PS51380"/>
    </source>
</evidence>
<evidence type="ECO:0000256" key="2">
    <source>
        <dbReference type="ARBA" id="ARBA00022692"/>
    </source>
</evidence>
<feature type="transmembrane region" description="Helical" evidence="5">
    <location>
        <begin position="15"/>
        <end position="36"/>
    </location>
</feature>
<feature type="transmembrane region" description="Helical" evidence="5">
    <location>
        <begin position="96"/>
        <end position="119"/>
    </location>
</feature>
<evidence type="ECO:0000256" key="4">
    <source>
        <dbReference type="ARBA" id="ARBA00023136"/>
    </source>
</evidence>
<dbReference type="EMBL" id="BSDZ01000089">
    <property type="protein sequence ID" value="GLI70080.1"/>
    <property type="molecule type" value="Genomic_DNA"/>
</dbReference>
<keyword evidence="2 5" id="KW-0812">Transmembrane</keyword>
<sequence length="414" mass="47197">MDRTSKQWNGFSKKWVYRVAAFAWCCACLLIVSYYTPRTNQFARELQLIYFQPMLPVTLALWLWGHNVQRFHALGVEYELCFSAKDRKFLLPHGELYRIASFFTIICLTCAAGFSALVSAGALGSAELTAVVMYFFATLLLVAPLDILGMTARLFFGQTLQRVLLPFQDVSWADFLMADIMTSLSKSSGDLAKTAAVIVTGPALHALTTFGVSSKQLVNPLAPPVLLAICLPYIIRFVQCIIVNRTTGNRSQLLNAAKYATAFPAIVLTAMEHEHHVRGEKYQFYSWWIVAMLLNSLYSFYWDIEMDWDMPWLIQPGCTHLLSVVRLPGLKLDALYSGAWYVWAIVSNLILRLSWTHRLMGNLESYNTVALVIALLEVFRRYQWTFIRVETELRKIRLRNNHSHSHDGLKQEVS</sequence>
<dbReference type="PANTHER" id="PTHR10783">
    <property type="entry name" value="XENOTROPIC AND POLYTROPIC RETROVIRUS RECEPTOR 1-RELATED"/>
    <property type="match status" value="1"/>
</dbReference>
<evidence type="ECO:0000313" key="7">
    <source>
        <dbReference type="EMBL" id="GLI70080.1"/>
    </source>
</evidence>
<accession>A0ABQ5SJC7</accession>
<dbReference type="InterPro" id="IPR004342">
    <property type="entry name" value="EXS_C"/>
</dbReference>
<feature type="transmembrane region" description="Helical" evidence="5">
    <location>
        <begin position="131"/>
        <end position="156"/>
    </location>
</feature>
<proteinExistence type="predicted"/>
<evidence type="ECO:0000256" key="3">
    <source>
        <dbReference type="ARBA" id="ARBA00022989"/>
    </source>
</evidence>
<keyword evidence="8" id="KW-1185">Reference proteome</keyword>
<feature type="transmembrane region" description="Helical" evidence="5">
    <location>
        <begin position="334"/>
        <end position="351"/>
    </location>
</feature>
<dbReference type="Pfam" id="PF03124">
    <property type="entry name" value="EXS"/>
    <property type="match status" value="1"/>
</dbReference>